<evidence type="ECO:0000313" key="2">
    <source>
        <dbReference type="EMBL" id="KAI3427952.1"/>
    </source>
</evidence>
<accession>A0A9D4TK18</accession>
<reference evidence="2" key="2">
    <citation type="submission" date="2020-11" db="EMBL/GenBank/DDBJ databases">
        <authorList>
            <person name="Cecchin M."/>
            <person name="Marcolungo L."/>
            <person name="Rossato M."/>
            <person name="Girolomoni L."/>
            <person name="Cosentino E."/>
            <person name="Cuine S."/>
            <person name="Li-Beisson Y."/>
            <person name="Delledonne M."/>
            <person name="Ballottari M."/>
        </authorList>
    </citation>
    <scope>NUCLEOTIDE SEQUENCE</scope>
    <source>
        <strain evidence="2">211/11P</strain>
        <tissue evidence="2">Whole cell</tissue>
    </source>
</reference>
<feature type="region of interest" description="Disordered" evidence="1">
    <location>
        <begin position="386"/>
        <end position="446"/>
    </location>
</feature>
<comment type="caution">
    <text evidence="2">The sequence shown here is derived from an EMBL/GenBank/DDBJ whole genome shotgun (WGS) entry which is preliminary data.</text>
</comment>
<dbReference type="OrthoDB" id="10684995at2759"/>
<gene>
    <name evidence="2" type="ORF">D9Q98_006342</name>
</gene>
<dbReference type="EMBL" id="SIDB01000009">
    <property type="protein sequence ID" value="KAI3427952.1"/>
    <property type="molecule type" value="Genomic_DNA"/>
</dbReference>
<organism evidence="2 3">
    <name type="scientific">Chlorella vulgaris</name>
    <name type="common">Green alga</name>
    <dbReference type="NCBI Taxonomy" id="3077"/>
    <lineage>
        <taxon>Eukaryota</taxon>
        <taxon>Viridiplantae</taxon>
        <taxon>Chlorophyta</taxon>
        <taxon>core chlorophytes</taxon>
        <taxon>Trebouxiophyceae</taxon>
        <taxon>Chlorellales</taxon>
        <taxon>Chlorellaceae</taxon>
        <taxon>Chlorella clade</taxon>
        <taxon>Chlorella</taxon>
    </lineage>
</organism>
<feature type="compositionally biased region" description="Gly residues" evidence="1">
    <location>
        <begin position="386"/>
        <end position="406"/>
    </location>
</feature>
<feature type="compositionally biased region" description="Low complexity" evidence="1">
    <location>
        <begin position="129"/>
        <end position="159"/>
    </location>
</feature>
<feature type="region of interest" description="Disordered" evidence="1">
    <location>
        <begin position="127"/>
        <end position="168"/>
    </location>
</feature>
<evidence type="ECO:0000256" key="1">
    <source>
        <dbReference type="SAM" id="MobiDB-lite"/>
    </source>
</evidence>
<dbReference type="Proteomes" id="UP001055712">
    <property type="component" value="Unassembled WGS sequence"/>
</dbReference>
<evidence type="ECO:0000313" key="3">
    <source>
        <dbReference type="Proteomes" id="UP001055712"/>
    </source>
</evidence>
<proteinExistence type="predicted"/>
<feature type="region of interest" description="Disordered" evidence="1">
    <location>
        <begin position="1"/>
        <end position="47"/>
    </location>
</feature>
<feature type="region of interest" description="Disordered" evidence="1">
    <location>
        <begin position="242"/>
        <end position="281"/>
    </location>
</feature>
<feature type="compositionally biased region" description="Low complexity" evidence="1">
    <location>
        <begin position="247"/>
        <end position="263"/>
    </location>
</feature>
<dbReference type="AlphaFoldDB" id="A0A9D4TK18"/>
<keyword evidence="3" id="KW-1185">Reference proteome</keyword>
<sequence length="486" mass="49785">MCFTSFAEDHRMTSEIERGAAQEPQSWRAGVAVPQPRTSLPPPALAPAPEVQDVTARAASMQDVQQLLDDLMHRQAQHQQQAGLIAGPAAVPAVSTNAPTGAPKDEEDVSRAATAVRLDAASAAQRTLQQAQPVQQAQQQTVVQVVPSHSPHPSHTPATSDAQPRAFSSSMQAWVRQTAVTAAPHAASRPPSVAPAMIAARATMPNGQATAAAAKLAGGPPVSVPLLSSAIAAMLAGSVPPGQQPDSLAHGGSSSAHSSAHALKQGQAPPPAAAAAAANPNQELSEHVAWLQQQLATQAHEQQRQLSYVQSMHQWAGQIATSLRALQRQSRAAAATASSAQEEAAAAKASLVQLATLQDNSMQQVCQLSLEVAELKEQLQLVLSETGGGSGGGGAANSGRTSGGGSASKRRLAPEPASTTPPQQHDPELQPSSPKRLKPQPRLATVNSTAGDAAFAAAASLELTLAALPGAEQLAAVATFAQRQVA</sequence>
<reference evidence="2" key="1">
    <citation type="journal article" date="2019" name="Plant J.">
        <title>Chlorella vulgaris genome assembly and annotation reveals the molecular basis for metabolic acclimation to high light conditions.</title>
        <authorList>
            <person name="Cecchin M."/>
            <person name="Marcolungo L."/>
            <person name="Rossato M."/>
            <person name="Girolomoni L."/>
            <person name="Cosentino E."/>
            <person name="Cuine S."/>
            <person name="Li-Beisson Y."/>
            <person name="Delledonne M."/>
            <person name="Ballottari M."/>
        </authorList>
    </citation>
    <scope>NUCLEOTIDE SEQUENCE</scope>
    <source>
        <strain evidence="2">211/11P</strain>
    </source>
</reference>
<feature type="compositionally biased region" description="Basic and acidic residues" evidence="1">
    <location>
        <begin position="7"/>
        <end position="20"/>
    </location>
</feature>
<protein>
    <submittedName>
        <fullName evidence="2">Uncharacterized protein</fullName>
    </submittedName>
</protein>
<name>A0A9D4TK18_CHLVU</name>